<dbReference type="Proteomes" id="UP000006591">
    <property type="component" value="Chromosome 2"/>
</dbReference>
<reference evidence="1" key="2">
    <citation type="submission" date="2018-04" db="EMBL/GenBank/DDBJ databases">
        <title>OnivRS2 (Oryza nivara Reference Sequence Version 2).</title>
        <authorList>
            <person name="Zhang J."/>
            <person name="Kudrna D."/>
            <person name="Lee S."/>
            <person name="Talag J."/>
            <person name="Rajasekar S."/>
            <person name="Welchert J."/>
            <person name="Hsing Y.-I."/>
            <person name="Wing R.A."/>
        </authorList>
    </citation>
    <scope>NUCLEOTIDE SEQUENCE [LARGE SCALE GENOMIC DNA]</scope>
    <source>
        <strain evidence="1">SL10</strain>
    </source>
</reference>
<evidence type="ECO:0000313" key="2">
    <source>
        <dbReference type="Proteomes" id="UP000006591"/>
    </source>
</evidence>
<protein>
    <submittedName>
        <fullName evidence="1">Uncharacterized protein</fullName>
    </submittedName>
</protein>
<organism evidence="1">
    <name type="scientific">Oryza nivara</name>
    <name type="common">Indian wild rice</name>
    <name type="synonym">Oryza sativa f. spontanea</name>
    <dbReference type="NCBI Taxonomy" id="4536"/>
    <lineage>
        <taxon>Eukaryota</taxon>
        <taxon>Viridiplantae</taxon>
        <taxon>Streptophyta</taxon>
        <taxon>Embryophyta</taxon>
        <taxon>Tracheophyta</taxon>
        <taxon>Spermatophyta</taxon>
        <taxon>Magnoliopsida</taxon>
        <taxon>Liliopsida</taxon>
        <taxon>Poales</taxon>
        <taxon>Poaceae</taxon>
        <taxon>BOP clade</taxon>
        <taxon>Oryzoideae</taxon>
        <taxon>Oryzeae</taxon>
        <taxon>Oryzinae</taxon>
        <taxon>Oryza</taxon>
    </lineage>
</organism>
<accession>A0A0E0GA75</accession>
<dbReference type="EnsemblPlants" id="ONIVA02G27750.1">
    <property type="protein sequence ID" value="ONIVA02G27750.1"/>
    <property type="gene ID" value="ONIVA02G27750"/>
</dbReference>
<evidence type="ECO:0000313" key="1">
    <source>
        <dbReference type="EnsemblPlants" id="ONIVA02G27750.1"/>
    </source>
</evidence>
<dbReference type="Gramene" id="ONIVA02G27750.1">
    <property type="protein sequence ID" value="ONIVA02G27750.1"/>
    <property type="gene ID" value="ONIVA02G27750"/>
</dbReference>
<sequence length="178" mass="19249">MFFHWLARPLVPKVSQTAGGGVIALRRRLPRYLYYRSPAVRPITVVRGGGGMTVRRNGPIAGSEHGGGLALGAIRSTRREGFTVASESTARETTGAWPTVEEGVHLIHEDPHPPSSSPSIPRCADPSRARVLILRDQTIDPTVCIRRRHKQSHFSSSGCKSANGTVCMNTATVSEEGQ</sequence>
<keyword evidence="2" id="KW-1185">Reference proteome</keyword>
<proteinExistence type="predicted"/>
<reference evidence="1" key="1">
    <citation type="submission" date="2015-04" db="UniProtKB">
        <authorList>
            <consortium name="EnsemblPlants"/>
        </authorList>
    </citation>
    <scope>IDENTIFICATION</scope>
    <source>
        <strain evidence="1">SL10</strain>
    </source>
</reference>
<dbReference type="HOGENOM" id="CLU_1512927_0_0_1"/>
<name>A0A0E0GA75_ORYNI</name>
<dbReference type="AlphaFoldDB" id="A0A0E0GA75"/>